<feature type="compositionally biased region" description="Basic residues" evidence="1">
    <location>
        <begin position="243"/>
        <end position="253"/>
    </location>
</feature>
<sequence length="437" mass="50973">MRVGFCIDILWMLFDCFSMFLCTTEGVNIMNLILIMNCYLMTSPLMIHIGELTRDTNFRWRPPYNEFLLKILALFLSILIPNSLLVVFMGLIIALGIVIYKTKSCEILSKLVTREYIQSYFTDYKGILVSLLIILIVPFLPLGYIICAFFRYSIAFTLLSYILIIFLEDDKDKLYSNIKNIVRLFARLVLLCGIVMSGVVLMDIHKLLNNQPDNTDKPKKPNKPNKPNKPDTNTYNLSDNKNKSKKVKKHTKKSNLLDKDKSKVRKHTKKINPNTVKPVLTPVQEQEAKKMYDILEKIKQRFKDKQRNREHNIFSYTKYSEPFTNSEKEFLVDSLNKITPEAQYEVLKQNWIKNGEVVAKEGDLIERTYGKPDKDTHGNNCEQRWKLKSTRRCESTDNYIKFLRQACIGYITGKTGDYKRCITKMPKQQDNTEDKNS</sequence>
<reference evidence="3" key="2">
    <citation type="submission" date="2018-05" db="EMBL/GenBank/DDBJ databases">
        <authorList>
            <person name="Zhang Y.-J."/>
        </authorList>
    </citation>
    <scope>NUCLEOTIDE SEQUENCE</scope>
    <source>
        <strain evidence="3">ARSEF 137</strain>
    </source>
</reference>
<proteinExistence type="predicted"/>
<evidence type="ECO:0000256" key="2">
    <source>
        <dbReference type="SAM" id="Phobius"/>
    </source>
</evidence>
<reference evidence="3" key="1">
    <citation type="journal article" date="2018" name="Environ. Microbiol.">
        <title>Mitochondrial genome, comparative analysis and evolutionary insights into the entomopathogenic fungus Hirsutella thompsonii.</title>
        <authorList>
            <person name="Wang L."/>
            <person name="Zhang S."/>
            <person name="Li J.H."/>
            <person name="Zhang Y.J."/>
        </authorList>
    </citation>
    <scope>NUCLEOTIDE SEQUENCE</scope>
    <source>
        <strain evidence="3">ARSEF 137</strain>
    </source>
</reference>
<organism evidence="3">
    <name type="scientific">Hirsutella thompsonii</name>
    <name type="common">Entomogenous fungus</name>
    <dbReference type="NCBI Taxonomy" id="42368"/>
    <lineage>
        <taxon>Eukaryota</taxon>
        <taxon>Fungi</taxon>
        <taxon>Dikarya</taxon>
        <taxon>Ascomycota</taxon>
        <taxon>Pezizomycotina</taxon>
        <taxon>Sordariomycetes</taxon>
        <taxon>Hypocreomycetidae</taxon>
        <taxon>Hypocreales</taxon>
        <taxon>Ophiocordycipitaceae</taxon>
        <taxon>Hirsutella</taxon>
    </lineage>
</organism>
<keyword evidence="2" id="KW-1133">Transmembrane helix</keyword>
<evidence type="ECO:0000256" key="1">
    <source>
        <dbReference type="SAM" id="MobiDB-lite"/>
    </source>
</evidence>
<gene>
    <name evidence="3" type="primary">orf437</name>
</gene>
<feature type="region of interest" description="Disordered" evidence="1">
    <location>
        <begin position="211"/>
        <end position="270"/>
    </location>
</feature>
<keyword evidence="2" id="KW-0812">Transmembrane</keyword>
<protein>
    <submittedName>
        <fullName evidence="3">Uncharacterized protein</fullName>
    </submittedName>
</protein>
<accession>A0A3G2ZP58</accession>
<dbReference type="AlphaFoldDB" id="A0A3G2ZP58"/>
<name>A0A3G2ZP58_HIRTH</name>
<feature type="transmembrane region" description="Helical" evidence="2">
    <location>
        <begin position="188"/>
        <end position="208"/>
    </location>
</feature>
<feature type="transmembrane region" description="Helical" evidence="2">
    <location>
        <begin position="149"/>
        <end position="167"/>
    </location>
</feature>
<geneLocation type="mitochondrion" evidence="3"/>
<keyword evidence="3" id="KW-0496">Mitochondrion</keyword>
<feature type="compositionally biased region" description="Low complexity" evidence="1">
    <location>
        <begin position="230"/>
        <end position="239"/>
    </location>
</feature>
<dbReference type="EMBL" id="MH367295">
    <property type="protein sequence ID" value="AYP41317.1"/>
    <property type="molecule type" value="Genomic_DNA"/>
</dbReference>
<feature type="transmembrane region" description="Helical" evidence="2">
    <location>
        <begin position="67"/>
        <end position="100"/>
    </location>
</feature>
<feature type="transmembrane region" description="Helical" evidence="2">
    <location>
        <begin position="121"/>
        <end position="143"/>
    </location>
</feature>
<keyword evidence="2" id="KW-0472">Membrane</keyword>
<evidence type="ECO:0000313" key="3">
    <source>
        <dbReference type="EMBL" id="AYP41317.1"/>
    </source>
</evidence>